<proteinExistence type="predicted"/>
<comment type="caution">
    <text evidence="1">The sequence shown here is derived from an EMBL/GenBank/DDBJ whole genome shotgun (WGS) entry which is preliminary data.</text>
</comment>
<dbReference type="EMBL" id="JZWS03000011">
    <property type="protein sequence ID" value="MEW9492062.1"/>
    <property type="molecule type" value="Genomic_DNA"/>
</dbReference>
<evidence type="ECO:0000313" key="2">
    <source>
        <dbReference type="Proteomes" id="UP000053480"/>
    </source>
</evidence>
<gene>
    <name evidence="1" type="ORF">TQ35_0007685</name>
</gene>
<accession>A0ACC6TQG9</accession>
<reference evidence="1" key="1">
    <citation type="submission" date="2024-07" db="EMBL/GenBank/DDBJ databases">
        <title>Metagenome and Metagenome-Assembled Genomes of Archaea from a hot spring from the geothermal field of Los Azufres, Mexico.</title>
        <authorList>
            <person name="Marin-Paredes R."/>
            <person name="Martinez-Romero E."/>
            <person name="Servin-Garciduenas L.E."/>
        </authorList>
    </citation>
    <scope>NUCLEOTIDE SEQUENCE</scope>
    <source>
        <strain evidence="1">AZ1-454</strain>
    </source>
</reference>
<organism evidence="1 2">
    <name type="scientific">Candidatus Aramenus sulfurataquae</name>
    <dbReference type="NCBI Taxonomy" id="1326980"/>
    <lineage>
        <taxon>Archaea</taxon>
        <taxon>Thermoproteota</taxon>
        <taxon>Thermoprotei</taxon>
        <taxon>Sulfolobales</taxon>
        <taxon>Sulfolobaceae</taxon>
        <taxon>Candidatus Aramenus</taxon>
    </lineage>
</organism>
<dbReference type="Proteomes" id="UP000053480">
    <property type="component" value="Unassembled WGS sequence"/>
</dbReference>
<evidence type="ECO:0000313" key="1">
    <source>
        <dbReference type="EMBL" id="MEW9492062.1"/>
    </source>
</evidence>
<protein>
    <submittedName>
        <fullName evidence="1">Glycine cleavage system protein H</fullName>
    </submittedName>
</protein>
<sequence>MKILDFEFPDDLLYDEEKHVWIKKEGDEILVGITSLGQYMAGKIFQISVKEEGEEVNPRSTIFSIESPKWVGKFRLPVEGRVVKVNKEVVENPSLINERPYEAWIVRIKVTKFHKEFKTLKEVEDKFREEVERVAR</sequence>
<name>A0ACC6TQG9_9CREN</name>